<feature type="non-terminal residue" evidence="1">
    <location>
        <position position="1"/>
    </location>
</feature>
<organism evidence="1">
    <name type="scientific">marine sediment metagenome</name>
    <dbReference type="NCBI Taxonomy" id="412755"/>
    <lineage>
        <taxon>unclassified sequences</taxon>
        <taxon>metagenomes</taxon>
        <taxon>ecological metagenomes</taxon>
    </lineage>
</organism>
<evidence type="ECO:0000313" key="1">
    <source>
        <dbReference type="EMBL" id="GAI40203.1"/>
    </source>
</evidence>
<accession>X1N9A5</accession>
<sequence>SFLVQDLCQNFGSEFLENIRKRYWLLTTPQLDIFVVPNEKKILEKLVWPLRAAKKAFILSDYLGCIALCGMVCEMAIIFLFDLAAIHVNTKPLNTKQQRQIFGSTFEKLGQEKRIQVLYEIELLSGELAKDADAVRKIRRQYLHFLSKSYSRIEKDAEDAYKASFQLIKSLVDLPVGNDGKLIIPEHLTNYLSKRLNKKSDSV</sequence>
<dbReference type="EMBL" id="BARV01023740">
    <property type="protein sequence ID" value="GAI40203.1"/>
    <property type="molecule type" value="Genomic_DNA"/>
</dbReference>
<dbReference type="AlphaFoldDB" id="X1N9A5"/>
<protein>
    <submittedName>
        <fullName evidence="1">Uncharacterized protein</fullName>
    </submittedName>
</protein>
<gene>
    <name evidence="1" type="ORF">S06H3_38886</name>
</gene>
<name>X1N9A5_9ZZZZ</name>
<comment type="caution">
    <text evidence="1">The sequence shown here is derived from an EMBL/GenBank/DDBJ whole genome shotgun (WGS) entry which is preliminary data.</text>
</comment>
<reference evidence="1" key="1">
    <citation type="journal article" date="2014" name="Front. Microbiol.">
        <title>High frequency of phylogenetically diverse reductive dehalogenase-homologous genes in deep subseafloor sedimentary metagenomes.</title>
        <authorList>
            <person name="Kawai M."/>
            <person name="Futagami T."/>
            <person name="Toyoda A."/>
            <person name="Takaki Y."/>
            <person name="Nishi S."/>
            <person name="Hori S."/>
            <person name="Arai W."/>
            <person name="Tsubouchi T."/>
            <person name="Morono Y."/>
            <person name="Uchiyama I."/>
            <person name="Ito T."/>
            <person name="Fujiyama A."/>
            <person name="Inagaki F."/>
            <person name="Takami H."/>
        </authorList>
    </citation>
    <scope>NUCLEOTIDE SEQUENCE</scope>
    <source>
        <strain evidence="1">Expedition CK06-06</strain>
    </source>
</reference>
<proteinExistence type="predicted"/>